<evidence type="ECO:0000313" key="2">
    <source>
        <dbReference type="Proteomes" id="UP000005877"/>
    </source>
</evidence>
<dbReference type="STRING" id="1110509.Mhar_1607"/>
<accession>G7WPC6</accession>
<dbReference type="Proteomes" id="UP000005877">
    <property type="component" value="Chromosome"/>
</dbReference>
<protein>
    <submittedName>
        <fullName evidence="1">Uncharacterized protein</fullName>
    </submittedName>
</protein>
<sequence>MREAKAMTGGRRVDFSIWLFEQRKRDDRVGRAAFDAFQEHQRGEWPEAETLQDRLDLMRGIGVRGAPLRGLEEAWWEYIDVVTRDVAQKNLLMEMGGVVERALSKAEPAEDCDRYVIDGASVQRLKRLLAKLKEI</sequence>
<proteinExistence type="predicted"/>
<keyword evidence="2" id="KW-1185">Reference proteome</keyword>
<reference evidence="1 2" key="1">
    <citation type="journal article" date="2012" name="PLoS ONE">
        <title>The genome characteristics and predicted function of methyl-group oxidation pathway in the obligate aceticlastic methanogens, Methanosaeta spp.</title>
        <authorList>
            <person name="Zhu J."/>
            <person name="Zheng H."/>
            <person name="Ai G."/>
            <person name="Zhang G."/>
            <person name="Liu D."/>
            <person name="Liu X."/>
            <person name="Dong X."/>
        </authorList>
    </citation>
    <scope>NUCLEOTIDE SEQUENCE [LARGE SCALE GENOMIC DNA]</scope>
    <source>
        <strain evidence="1 2">6Ac</strain>
    </source>
</reference>
<dbReference type="EMBL" id="CP003117">
    <property type="protein sequence ID" value="AET64967.1"/>
    <property type="molecule type" value="Genomic_DNA"/>
</dbReference>
<evidence type="ECO:0000313" key="1">
    <source>
        <dbReference type="EMBL" id="AET64967.1"/>
    </source>
</evidence>
<dbReference type="KEGG" id="mhi:Mhar_1607"/>
<gene>
    <name evidence="1" type="ordered locus">Mhar_1607</name>
</gene>
<name>G7WPC6_METH6</name>
<organism evidence="1 2">
    <name type="scientific">Methanothrix harundinacea (strain 6Ac)</name>
    <name type="common">Methanosaeta harundinacea</name>
    <dbReference type="NCBI Taxonomy" id="1110509"/>
    <lineage>
        <taxon>Archaea</taxon>
        <taxon>Methanobacteriati</taxon>
        <taxon>Methanobacteriota</taxon>
        <taxon>Stenosarchaea group</taxon>
        <taxon>Methanomicrobia</taxon>
        <taxon>Methanotrichales</taxon>
        <taxon>Methanotrichaceae</taxon>
        <taxon>Methanothrix</taxon>
    </lineage>
</organism>
<dbReference type="AlphaFoldDB" id="G7WPC6"/>
<dbReference type="PATRIC" id="fig|1110509.7.peg.1788"/>
<dbReference type="HOGENOM" id="CLU_1881074_0_0_2"/>